<evidence type="ECO:0000256" key="1">
    <source>
        <dbReference type="SAM" id="Phobius"/>
    </source>
</evidence>
<keyword evidence="1" id="KW-1133">Transmembrane helix</keyword>
<dbReference type="EMBL" id="CP096115">
    <property type="protein sequence ID" value="UUX93912.1"/>
    <property type="molecule type" value="Genomic_DNA"/>
</dbReference>
<dbReference type="Pfam" id="PF04123">
    <property type="entry name" value="DUF373"/>
    <property type="match status" value="1"/>
</dbReference>
<accession>A0A9E7THY8</accession>
<reference evidence="2" key="1">
    <citation type="submission" date="2022-04" db="EMBL/GenBank/DDBJ databases">
        <title>Complete genome of Methanoplanus endosymbiosus DSM 3599.</title>
        <authorList>
            <person name="Chen S.-C."/>
            <person name="You Y.-T."/>
            <person name="Zhou Y.-Z."/>
            <person name="Lai M.-C."/>
        </authorList>
    </citation>
    <scope>NUCLEOTIDE SEQUENCE</scope>
    <source>
        <strain evidence="2">DSM 3599</strain>
    </source>
</reference>
<feature type="transmembrane region" description="Helical" evidence="1">
    <location>
        <begin position="293"/>
        <end position="317"/>
    </location>
</feature>
<dbReference type="RefSeq" id="WP_257744044.1">
    <property type="nucleotide sequence ID" value="NZ_CP096115.1"/>
</dbReference>
<dbReference type="PANTHER" id="PTHR38815">
    <property type="entry name" value="HYPOTHETICAL MEMBRANE PROTEIN, CONSERVED, DUF373 FAMILY"/>
    <property type="match status" value="1"/>
</dbReference>
<dbReference type="AlphaFoldDB" id="A0A9E7THY8"/>
<feature type="transmembrane region" description="Helical" evidence="1">
    <location>
        <begin position="183"/>
        <end position="202"/>
    </location>
</feature>
<dbReference type="PANTHER" id="PTHR38815:SF1">
    <property type="entry name" value="DUF373 FAMILY PROTEIN"/>
    <property type="match status" value="1"/>
</dbReference>
<dbReference type="KEGG" id="mend:L6E24_13635"/>
<evidence type="ECO:0000313" key="2">
    <source>
        <dbReference type="EMBL" id="UUX93912.1"/>
    </source>
</evidence>
<keyword evidence="1" id="KW-0472">Membrane</keyword>
<proteinExistence type="predicted"/>
<organism evidence="2 3">
    <name type="scientific">Methanoplanus endosymbiosus</name>
    <dbReference type="NCBI Taxonomy" id="33865"/>
    <lineage>
        <taxon>Archaea</taxon>
        <taxon>Methanobacteriati</taxon>
        <taxon>Methanobacteriota</taxon>
        <taxon>Stenosarchaea group</taxon>
        <taxon>Methanomicrobia</taxon>
        <taxon>Methanomicrobiales</taxon>
        <taxon>Methanomicrobiaceae</taxon>
        <taxon>Methanoplanus</taxon>
    </lineage>
</organism>
<dbReference type="InterPro" id="IPR007254">
    <property type="entry name" value="DUF373"/>
</dbReference>
<dbReference type="GeneID" id="74308765"/>
<feature type="transmembrane region" description="Helical" evidence="1">
    <location>
        <begin position="337"/>
        <end position="355"/>
    </location>
</feature>
<evidence type="ECO:0000313" key="3">
    <source>
        <dbReference type="Proteomes" id="UP001060368"/>
    </source>
</evidence>
<gene>
    <name evidence="2" type="ORF">L6E24_13635</name>
</gene>
<protein>
    <submittedName>
        <fullName evidence="2">DUF373 family protein</fullName>
    </submittedName>
</protein>
<feature type="transmembrane region" description="Helical" evidence="1">
    <location>
        <begin position="256"/>
        <end position="281"/>
    </location>
</feature>
<keyword evidence="1" id="KW-0812">Transmembrane</keyword>
<keyword evidence="3" id="KW-1185">Reference proteome</keyword>
<feature type="transmembrane region" description="Helical" evidence="1">
    <location>
        <begin position="223"/>
        <end position="244"/>
    </location>
</feature>
<feature type="transmembrane region" description="Helical" evidence="1">
    <location>
        <begin position="157"/>
        <end position="177"/>
    </location>
</feature>
<dbReference type="Proteomes" id="UP001060368">
    <property type="component" value="Chromosome"/>
</dbReference>
<sequence length="372" mass="40461">MPDERTLILCVDRDDDIGYKADVNEPAVGREKCLDAANRLALADPEDSDVNAIFQAIKTYDELSARGEDVFVAVVGGNHTNMIDGDRRISQDLGKIVWDNEITECIIVTDGAEDEFVLPIIQASVDVKSVQRVIVKQMPNLEGTYYIIRKLLDDPKIARTFLVPVGLAMLLYAVANLLGSPEIAIVIVVGVIGVYLLFKGLGIDEYFGYAVNSLHKSFVGGRVTFVAYISAILIGSIGIIIGLTSLLEWYTPDRGILFYLLSFVYGSIAYFTIAALTASIGKIIDVYLNEKNALGRVIAVPFFIGAVGIIAYGASVYALSVGSSMDFPVLGVDGVRLIVYTTVIGLICAAFGVYLQKYVSGWLKRSVEKDEL</sequence>
<name>A0A9E7THY8_9EURY</name>